<organism evidence="2 3">
    <name type="scientific">Streptomyces luteireticuli</name>
    <dbReference type="NCBI Taxonomy" id="173858"/>
    <lineage>
        <taxon>Bacteria</taxon>
        <taxon>Bacillati</taxon>
        <taxon>Actinomycetota</taxon>
        <taxon>Actinomycetes</taxon>
        <taxon>Kitasatosporales</taxon>
        <taxon>Streptomycetaceae</taxon>
        <taxon>Streptomyces</taxon>
    </lineage>
</organism>
<feature type="transmembrane region" description="Helical" evidence="1">
    <location>
        <begin position="41"/>
        <end position="64"/>
    </location>
</feature>
<accession>A0ABN0Y4W0</accession>
<gene>
    <name evidence="2" type="ORF">GCM10010357_00450</name>
</gene>
<reference evidence="2 3" key="1">
    <citation type="journal article" date="2019" name="Int. J. Syst. Evol. Microbiol.">
        <title>The Global Catalogue of Microorganisms (GCM) 10K type strain sequencing project: providing services to taxonomists for standard genome sequencing and annotation.</title>
        <authorList>
            <consortium name="The Broad Institute Genomics Platform"/>
            <consortium name="The Broad Institute Genome Sequencing Center for Infectious Disease"/>
            <person name="Wu L."/>
            <person name="Ma J."/>
        </authorList>
    </citation>
    <scope>NUCLEOTIDE SEQUENCE [LARGE SCALE GENOMIC DNA]</scope>
    <source>
        <strain evidence="2 3">JCM 4788</strain>
    </source>
</reference>
<keyword evidence="1" id="KW-1133">Transmembrane helix</keyword>
<dbReference type="Proteomes" id="UP001500879">
    <property type="component" value="Unassembled WGS sequence"/>
</dbReference>
<evidence type="ECO:0000256" key="1">
    <source>
        <dbReference type="SAM" id="Phobius"/>
    </source>
</evidence>
<protein>
    <recommendedName>
        <fullName evidence="4">Integral membrane protein</fullName>
    </recommendedName>
</protein>
<feature type="transmembrane region" description="Helical" evidence="1">
    <location>
        <begin position="70"/>
        <end position="92"/>
    </location>
</feature>
<evidence type="ECO:0000313" key="3">
    <source>
        <dbReference type="Proteomes" id="UP001500879"/>
    </source>
</evidence>
<comment type="caution">
    <text evidence="2">The sequence shown here is derived from an EMBL/GenBank/DDBJ whole genome shotgun (WGS) entry which is preliminary data.</text>
</comment>
<dbReference type="EMBL" id="BAAABX010000001">
    <property type="protein sequence ID" value="GAA0383405.1"/>
    <property type="molecule type" value="Genomic_DNA"/>
</dbReference>
<sequence length="173" mass="18583">MGSSARRRHHGLPPGAIPPEPLRWVGLTWLDRGPAYWWHRVTLTLFLLMATALTAAMGAAVIVAAAPDGAAVLTAVIGVYTLLGIGVAYVTLRDIRTIDRRGIVLGGLGTTELRKRLRTMRTAVAAAAVVLGSALLVLAVPVACAAIFTHFVRSFGRYTIGERYERERLGLDV</sequence>
<name>A0ABN0Y4W0_9ACTN</name>
<proteinExistence type="predicted"/>
<keyword evidence="3" id="KW-1185">Reference proteome</keyword>
<feature type="transmembrane region" description="Helical" evidence="1">
    <location>
        <begin position="123"/>
        <end position="148"/>
    </location>
</feature>
<evidence type="ECO:0000313" key="2">
    <source>
        <dbReference type="EMBL" id="GAA0383405.1"/>
    </source>
</evidence>
<evidence type="ECO:0008006" key="4">
    <source>
        <dbReference type="Google" id="ProtNLM"/>
    </source>
</evidence>
<keyword evidence="1" id="KW-0812">Transmembrane</keyword>
<keyword evidence="1" id="KW-0472">Membrane</keyword>